<keyword evidence="3" id="KW-1185">Reference proteome</keyword>
<organism evidence="2 3">
    <name type="scientific">Raccoon poxvirus</name>
    <name type="common">RCN</name>
    <dbReference type="NCBI Taxonomy" id="10256"/>
    <lineage>
        <taxon>Viruses</taxon>
        <taxon>Varidnaviria</taxon>
        <taxon>Bamfordvirae</taxon>
        <taxon>Nucleocytoviricota</taxon>
        <taxon>Pokkesviricetes</taxon>
        <taxon>Chitovirales</taxon>
        <taxon>Poxviridae</taxon>
        <taxon>Chordopoxvirinae</taxon>
        <taxon>Orthopoxvirus</taxon>
        <taxon>Orthopoxvirus raccoonpox</taxon>
    </lineage>
</organism>
<protein>
    <submittedName>
        <fullName evidence="2">Major membrane protein</fullName>
    </submittedName>
</protein>
<sequence>MIARAFIILSSMWVICGCVEYNVDDNVHICIHTDISQINYTVWSYNNKVIALATTDKTFGYISSLIKRINISSACMNISSLQHKDSGLYTGVTYLKSGNTITTTMNISVKANVVNLKGIIRHITNNYCEVKIRCKIESLSYSYTDSPVMILGTLDRWKHIAFPTDNYRYDHDLRRYTVGNPYPLESLELEITATFNRFNVINNLNDDEFSCYMFLQNNSFHKMLNVRHLCESEWETINKSHMVHDNSTNENDLYNIMSQVHNEINDDTDDSSVHPSMEAGTLIIVLLITMISVIILIILVIATISIHKSSYKHIDN</sequence>
<name>A0A0G3G2G3_RACVI</name>
<dbReference type="Proteomes" id="UP000101745">
    <property type="component" value="Segment"/>
</dbReference>
<evidence type="ECO:0000313" key="3">
    <source>
        <dbReference type="Proteomes" id="UP000101745"/>
    </source>
</evidence>
<gene>
    <name evidence="2" type="ORF">RCNV-Herman-038</name>
</gene>
<dbReference type="RefSeq" id="YP_009143351.1">
    <property type="nucleotide sequence ID" value="NC_027213.1"/>
</dbReference>
<dbReference type="PROSITE" id="PS51257">
    <property type="entry name" value="PROKAR_LIPOPROTEIN"/>
    <property type="match status" value="1"/>
</dbReference>
<evidence type="ECO:0000313" key="2">
    <source>
        <dbReference type="EMBL" id="AKJ93672.1"/>
    </source>
</evidence>
<organismHost>
    <name type="scientific">Procyon lotor</name>
    <name type="common">Raccoon</name>
    <dbReference type="NCBI Taxonomy" id="9654"/>
</organismHost>
<dbReference type="Pfam" id="PF04595">
    <property type="entry name" value="Pox_I6"/>
    <property type="match status" value="1"/>
</dbReference>
<dbReference type="GeneID" id="24528072"/>
<dbReference type="OrthoDB" id="10226at10239"/>
<reference evidence="2 3" key="1">
    <citation type="journal article" date="2015" name="J. Gen. Virol.">
        <title>Genome sequence and comparative virulence of raccoonpox virus: the first North American poxvirus sequence.</title>
        <authorList>
            <person name="Fleischauer C."/>
            <person name="Upton C."/>
            <person name="Victoria J."/>
            <person name="Jones G.J."/>
            <person name="Roper R.L."/>
        </authorList>
    </citation>
    <scope>NUCLEOTIDE SEQUENCE [LARGE SCALE GENOMIC DNA]</scope>
    <source>
        <strain evidence="2 3">Herman</strain>
    </source>
</reference>
<proteinExistence type="predicted"/>
<dbReference type="GO" id="GO:0016032">
    <property type="term" value="P:viral process"/>
    <property type="evidence" value="ECO:0007669"/>
    <property type="project" value="InterPro"/>
</dbReference>
<dbReference type="KEGG" id="vg:24528072"/>
<dbReference type="EMBL" id="KP143769">
    <property type="protein sequence ID" value="AKJ93672.1"/>
    <property type="molecule type" value="Genomic_DNA"/>
</dbReference>
<evidence type="ECO:0000259" key="1">
    <source>
        <dbReference type="Pfam" id="PF04595"/>
    </source>
</evidence>
<dbReference type="InterPro" id="IPR007674">
    <property type="entry name" value="Poxvirus_F5/I6_dom"/>
</dbReference>
<accession>A0A0G3G2G3</accession>
<feature type="domain" description="Poxvirus F5/Telomere-binding protein I6" evidence="1">
    <location>
        <begin position="18"/>
        <end position="241"/>
    </location>
</feature>